<dbReference type="AlphaFoldDB" id="A0A0H5PXK7"/>
<evidence type="ECO:0008006" key="2">
    <source>
        <dbReference type="Google" id="ProtNLM"/>
    </source>
</evidence>
<reference evidence="1" key="2">
    <citation type="submission" date="2015-07" db="EMBL/GenBank/DDBJ databases">
        <title>Plasmids, circular viruses and viroids from rat gut.</title>
        <authorList>
            <person name="Jorgensen T.J."/>
            <person name="Hansen M.A."/>
            <person name="Xu Z."/>
            <person name="Tabak M.A."/>
            <person name="Sorensen S.J."/>
            <person name="Hansen L.H."/>
        </authorList>
    </citation>
    <scope>NUCLEOTIDE SEQUENCE</scope>
    <source>
        <plasmid evidence="1">pRGRH0101</plasmid>
    </source>
</reference>
<reference evidence="1" key="1">
    <citation type="submission" date="2015-06" db="EMBL/GenBank/DDBJ databases">
        <authorList>
            <person name="Joergensen T."/>
        </authorList>
    </citation>
    <scope>NUCLEOTIDE SEQUENCE</scope>
    <source>
        <plasmid evidence="1">pRGRH0101</plasmid>
    </source>
</reference>
<geneLocation type="plasmid" evidence="1">
    <name>pRGRH0101</name>
</geneLocation>
<dbReference type="EMBL" id="LN852791">
    <property type="protein sequence ID" value="CRY93909.1"/>
    <property type="molecule type" value="Genomic_DNA"/>
</dbReference>
<keyword evidence="1" id="KW-0614">Plasmid</keyword>
<accession>A0A0H5PXK7</accession>
<organism evidence="1">
    <name type="scientific">uncultured prokaryote</name>
    <dbReference type="NCBI Taxonomy" id="198431"/>
    <lineage>
        <taxon>unclassified sequences</taxon>
        <taxon>environmental samples</taxon>
    </lineage>
</organism>
<evidence type="ECO:0000313" key="1">
    <source>
        <dbReference type="EMBL" id="CRY93909.1"/>
    </source>
</evidence>
<protein>
    <recommendedName>
        <fullName evidence="2">Cyclodeaminase/cyclohydrolase domain-containing protein</fullName>
    </recommendedName>
</protein>
<proteinExistence type="predicted"/>
<name>A0A0H5PXK7_9ZZZZ</name>
<sequence length="89" mass="9858">MRVDLKQLEQSAMDTYSVAGLLGCLIMALREEGHDSATEPVGQVLCWQIKESLQIAYNILERTSLNFMESVEILEKSSVVKGQGEAETP</sequence>